<dbReference type="Proteomes" id="UP000245590">
    <property type="component" value="Unassembled WGS sequence"/>
</dbReference>
<sequence>MPLRLFSRRFESSLHDLFNDLAQVLVAGAEIHSRTLGQSSRDRARSAPRLHELASDSAQLSHRIANRLADSLITPFEADALHDLALTMSDLMYALERTASLSAARGAAAVPDVLLEAAQLIERGCELTVEAVWKLQAVQELEGYAQEMRRLRRQGDSLALRARTETYGRGGAAADLLRERDQVESVEASLRLLDELGRTADLLRVKAP</sequence>
<dbReference type="InterPro" id="IPR052912">
    <property type="entry name" value="UPF0111_domain"/>
</dbReference>
<proteinExistence type="predicted"/>
<dbReference type="Gene3D" id="1.20.58.220">
    <property type="entry name" value="Phosphate transport system protein phou homolog 2, domain 2"/>
    <property type="match status" value="1"/>
</dbReference>
<dbReference type="InterPro" id="IPR038078">
    <property type="entry name" value="PhoU-like_sf"/>
</dbReference>
<evidence type="ECO:0000313" key="1">
    <source>
        <dbReference type="EMBL" id="PWH06387.1"/>
    </source>
</evidence>
<evidence type="ECO:0000313" key="2">
    <source>
        <dbReference type="Proteomes" id="UP000245590"/>
    </source>
</evidence>
<name>A0A2U2RKJ3_9MICO</name>
<evidence type="ECO:0008006" key="3">
    <source>
        <dbReference type="Google" id="ProtNLM"/>
    </source>
</evidence>
<protein>
    <recommendedName>
        <fullName evidence="3">DUF47 domain-containing protein</fullName>
    </recommendedName>
</protein>
<keyword evidence="2" id="KW-1185">Reference proteome</keyword>
<dbReference type="EMBL" id="QFKX01000002">
    <property type="protein sequence ID" value="PWH06387.1"/>
    <property type="molecule type" value="Genomic_DNA"/>
</dbReference>
<organism evidence="1 2">
    <name type="scientific">Brachybacterium endophyticum</name>
    <dbReference type="NCBI Taxonomy" id="2182385"/>
    <lineage>
        <taxon>Bacteria</taxon>
        <taxon>Bacillati</taxon>
        <taxon>Actinomycetota</taxon>
        <taxon>Actinomycetes</taxon>
        <taxon>Micrococcales</taxon>
        <taxon>Dermabacteraceae</taxon>
        <taxon>Brachybacterium</taxon>
    </lineage>
</organism>
<accession>A0A2U2RKJ3</accession>
<dbReference type="AlphaFoldDB" id="A0A2U2RKJ3"/>
<dbReference type="PANTHER" id="PTHR37298">
    <property type="entry name" value="UPF0111 PROTEIN YKAA"/>
    <property type="match status" value="1"/>
</dbReference>
<dbReference type="PANTHER" id="PTHR37298:SF1">
    <property type="entry name" value="UPF0111 PROTEIN YKAA"/>
    <property type="match status" value="1"/>
</dbReference>
<gene>
    <name evidence="1" type="ORF">DEO23_05275</name>
</gene>
<reference evidence="1 2" key="1">
    <citation type="submission" date="2018-05" db="EMBL/GenBank/DDBJ databases">
        <title>Brachybacterium sp. M1HQ-2T, whole genome shotgun sequence.</title>
        <authorList>
            <person name="Tuo L."/>
        </authorList>
    </citation>
    <scope>NUCLEOTIDE SEQUENCE [LARGE SCALE GENOMIC DNA]</scope>
    <source>
        <strain evidence="1 2">M1HQ-2</strain>
    </source>
</reference>
<dbReference type="OrthoDB" id="4791681at2"/>
<comment type="caution">
    <text evidence="1">The sequence shown here is derived from an EMBL/GenBank/DDBJ whole genome shotgun (WGS) entry which is preliminary data.</text>
</comment>
<dbReference type="RefSeq" id="WP_109274980.1">
    <property type="nucleotide sequence ID" value="NZ_QFKX01000002.1"/>
</dbReference>